<feature type="transmembrane region" description="Helical" evidence="1">
    <location>
        <begin position="89"/>
        <end position="109"/>
    </location>
</feature>
<dbReference type="RefSeq" id="WP_344246005.1">
    <property type="nucleotide sequence ID" value="NZ_BAAAHH010000043.1"/>
</dbReference>
<sequence length="282" mass="28439">MPSLQAPSRPAGVPGRALWALTALAAVLIAAFIAAPGVLAGGGFAGERGLADALRGSFIGYWSSGDRDPSPGLEGVIDYWSRYHLAKGAIAALLLAVLVALGVVLWKAFLNAGGSGKGRKALVPAGLLVTALALVSLLAVMANLQGAAAPFSSLLPMLTDGEPGARLTGVLDQIRAQLAASPDANGDVRPALDAMIDDFARYHAVMAVSAAVVAAALIGLSAVLWRRFAAAEPSGGRTRRVLGSFGALSALLAPAMIVVAAANTTTAADPVPALLAFFEGGW</sequence>
<dbReference type="EMBL" id="BAAAHH010000043">
    <property type="protein sequence ID" value="GAA0966321.1"/>
    <property type="molecule type" value="Genomic_DNA"/>
</dbReference>
<proteinExistence type="predicted"/>
<feature type="transmembrane region" description="Helical" evidence="1">
    <location>
        <begin position="241"/>
        <end position="262"/>
    </location>
</feature>
<evidence type="ECO:0000313" key="3">
    <source>
        <dbReference type="Proteomes" id="UP001500665"/>
    </source>
</evidence>
<reference evidence="2 3" key="1">
    <citation type="journal article" date="2019" name="Int. J. Syst. Evol. Microbiol.">
        <title>The Global Catalogue of Microorganisms (GCM) 10K type strain sequencing project: providing services to taxonomists for standard genome sequencing and annotation.</title>
        <authorList>
            <consortium name="The Broad Institute Genomics Platform"/>
            <consortium name="The Broad Institute Genome Sequencing Center for Infectious Disease"/>
            <person name="Wu L."/>
            <person name="Ma J."/>
        </authorList>
    </citation>
    <scope>NUCLEOTIDE SEQUENCE [LARGE SCALE GENOMIC DNA]</scope>
    <source>
        <strain evidence="2 3">JCM 10696</strain>
    </source>
</reference>
<feature type="transmembrane region" description="Helical" evidence="1">
    <location>
        <begin position="202"/>
        <end position="225"/>
    </location>
</feature>
<dbReference type="Proteomes" id="UP001500665">
    <property type="component" value="Unassembled WGS sequence"/>
</dbReference>
<comment type="caution">
    <text evidence="2">The sequence shown here is derived from an EMBL/GenBank/DDBJ whole genome shotgun (WGS) entry which is preliminary data.</text>
</comment>
<keyword evidence="1" id="KW-0472">Membrane</keyword>
<protein>
    <recommendedName>
        <fullName evidence="4">Tat (Twin-arginine translocation) pathway signal sequence</fullName>
    </recommendedName>
</protein>
<evidence type="ECO:0008006" key="4">
    <source>
        <dbReference type="Google" id="ProtNLM"/>
    </source>
</evidence>
<evidence type="ECO:0000313" key="2">
    <source>
        <dbReference type="EMBL" id="GAA0966321.1"/>
    </source>
</evidence>
<name>A0ABN1RWI3_9ACTN</name>
<evidence type="ECO:0000256" key="1">
    <source>
        <dbReference type="SAM" id="Phobius"/>
    </source>
</evidence>
<keyword evidence="1" id="KW-0812">Transmembrane</keyword>
<gene>
    <name evidence="2" type="ORF">GCM10009550_68330</name>
</gene>
<keyword evidence="3" id="KW-1185">Reference proteome</keyword>
<organism evidence="2 3">
    <name type="scientific">Actinocorallia libanotica</name>
    <dbReference type="NCBI Taxonomy" id="46162"/>
    <lineage>
        <taxon>Bacteria</taxon>
        <taxon>Bacillati</taxon>
        <taxon>Actinomycetota</taxon>
        <taxon>Actinomycetes</taxon>
        <taxon>Streptosporangiales</taxon>
        <taxon>Thermomonosporaceae</taxon>
        <taxon>Actinocorallia</taxon>
    </lineage>
</organism>
<accession>A0ABN1RWI3</accession>
<feature type="transmembrane region" description="Helical" evidence="1">
    <location>
        <begin position="121"/>
        <end position="144"/>
    </location>
</feature>
<keyword evidence="1" id="KW-1133">Transmembrane helix</keyword>